<dbReference type="SUPFAM" id="SSF53098">
    <property type="entry name" value="Ribonuclease H-like"/>
    <property type="match status" value="1"/>
</dbReference>
<evidence type="ECO:0000313" key="4">
    <source>
        <dbReference type="Proteomes" id="UP001223420"/>
    </source>
</evidence>
<evidence type="ECO:0000256" key="1">
    <source>
        <dbReference type="SAM" id="MobiDB-lite"/>
    </source>
</evidence>
<feature type="region of interest" description="Disordered" evidence="1">
    <location>
        <begin position="681"/>
        <end position="735"/>
    </location>
</feature>
<dbReference type="InterPro" id="IPR036397">
    <property type="entry name" value="RNaseH_sf"/>
</dbReference>
<comment type="caution">
    <text evidence="3">The sequence shown here is derived from an EMBL/GenBank/DDBJ whole genome shotgun (WGS) entry which is preliminary data.</text>
</comment>
<dbReference type="PROSITE" id="PS50994">
    <property type="entry name" value="INTEGRASE"/>
    <property type="match status" value="1"/>
</dbReference>
<dbReference type="InterPro" id="IPR012337">
    <property type="entry name" value="RNaseH-like_sf"/>
</dbReference>
<dbReference type="GO" id="GO:0015074">
    <property type="term" value="P:DNA integration"/>
    <property type="evidence" value="ECO:0007669"/>
    <property type="project" value="InterPro"/>
</dbReference>
<dbReference type="Gene3D" id="3.30.420.10">
    <property type="entry name" value="Ribonuclease H-like superfamily/Ribonuclease H"/>
    <property type="match status" value="1"/>
</dbReference>
<gene>
    <name evidence="3" type="ORF">QO001_003902</name>
</gene>
<dbReference type="RefSeq" id="WP_230366724.1">
    <property type="nucleotide sequence ID" value="NZ_JAJALK010000007.1"/>
</dbReference>
<dbReference type="Proteomes" id="UP001223420">
    <property type="component" value="Unassembled WGS sequence"/>
</dbReference>
<organism evidence="3 4">
    <name type="scientific">Methylobacterium brachiatum</name>
    <dbReference type="NCBI Taxonomy" id="269660"/>
    <lineage>
        <taxon>Bacteria</taxon>
        <taxon>Pseudomonadati</taxon>
        <taxon>Pseudomonadota</taxon>
        <taxon>Alphaproteobacteria</taxon>
        <taxon>Hyphomicrobiales</taxon>
        <taxon>Methylobacteriaceae</taxon>
        <taxon>Methylobacterium</taxon>
    </lineage>
</organism>
<dbReference type="InterPro" id="IPR015378">
    <property type="entry name" value="Transposase-like_Mu_C"/>
</dbReference>
<name>A0AAJ1WVT3_9HYPH</name>
<dbReference type="GO" id="GO:0003676">
    <property type="term" value="F:nucleic acid binding"/>
    <property type="evidence" value="ECO:0007669"/>
    <property type="project" value="InterPro"/>
</dbReference>
<evidence type="ECO:0000313" key="3">
    <source>
        <dbReference type="EMBL" id="MDQ0544964.1"/>
    </source>
</evidence>
<proteinExistence type="predicted"/>
<accession>A0AAJ1WVT3</accession>
<dbReference type="InterPro" id="IPR001584">
    <property type="entry name" value="Integrase_cat-core"/>
</dbReference>
<sequence length="735" mass="83533">MIRLERTIPRYELGRYDQIILPDGLAYTCPRSLPDHYVLVQVGSNLAQEITFAEFEAFRRSPKFQHNRDYYSLGHVEARARSGVASVLDLPRDELAVVLFREACVEDLIDLHADGQTTIDDAAIQKVLGEIERRVTARGLSKHIVLVEDRRGEALERKVEKRRRYVTTTLTFRFPKARTLREWYRIYQTCGCLAYALRDRLRHCGNRVPRKNPDVLALMHDHVHGYMSETRPTQKACYKAFCRALEKSGFKPRAGEDPEAYRVSFTTFSAAVRALPKFEVCVARRGLPFALRRFKAVTQTFGAHRIGELVQMDEWQVSLMSLCVRSGAWKLMSLAERKLVRRERRWLAVVLDVASRCILAMRLSRTVTAESNLLTLRMMLNDKTAVAQAAGCRTPWDYTAHPLTLRNDTGPAYVSDRFKLATADLRILNVSPPAGMPELRPHIERLFGTIRTGLMGYFTGQTFANVTDKGDYDAEARASLTLDQLCDLMILWFVDIYHNIPHENLGGKTPRQRWTELEALYKRGPVPPGPHDQRAIFGITVRRTLNNRGIRVMGLYYLSPALVRHFRDHEEVELDVRIDQDDLGWISVRIGTEWHHAKCRTPGFDGVSAVAWQRSVKQARIDAGPGQHEARAIAEEALDRIRSSADAAHAQAALTGIVLDPKRVERIERGTIRTLEILDDEHGAPTDLEDLSRGIPVTGPAEPPMNDTLVQPERTSPPEVTDEDDQGLWQVRRPT</sequence>
<protein>
    <submittedName>
        <fullName evidence="3">Transposase InsO family protein</fullName>
    </submittedName>
</protein>
<feature type="domain" description="Integrase catalytic" evidence="2">
    <location>
        <begin position="307"/>
        <end position="518"/>
    </location>
</feature>
<dbReference type="AlphaFoldDB" id="A0AAJ1WVT3"/>
<dbReference type="Pfam" id="PF09299">
    <property type="entry name" value="Mu-transpos_C"/>
    <property type="match status" value="1"/>
</dbReference>
<dbReference type="EMBL" id="JAUSWL010000007">
    <property type="protein sequence ID" value="MDQ0544964.1"/>
    <property type="molecule type" value="Genomic_DNA"/>
</dbReference>
<evidence type="ECO:0000259" key="2">
    <source>
        <dbReference type="PROSITE" id="PS50994"/>
    </source>
</evidence>
<reference evidence="3" key="1">
    <citation type="submission" date="2023-07" db="EMBL/GenBank/DDBJ databases">
        <title>Genomic Encyclopedia of Type Strains, Phase IV (KMG-IV): sequencing the most valuable type-strain genomes for metagenomic binning, comparative biology and taxonomic classification.</title>
        <authorList>
            <person name="Goeker M."/>
        </authorList>
    </citation>
    <scope>NUCLEOTIDE SEQUENCE</scope>
    <source>
        <strain evidence="3">DSM 19569</strain>
    </source>
</reference>